<dbReference type="CDD" id="cd06171">
    <property type="entry name" value="Sigma70_r4"/>
    <property type="match status" value="1"/>
</dbReference>
<dbReference type="EMBL" id="JADCLJ010000024">
    <property type="protein sequence ID" value="MBE4909758.1"/>
    <property type="molecule type" value="Genomic_DNA"/>
</dbReference>
<dbReference type="SUPFAM" id="SSF88946">
    <property type="entry name" value="Sigma2 domain of RNA polymerase sigma factors"/>
    <property type="match status" value="1"/>
</dbReference>
<gene>
    <name evidence="8" type="ORF">IMZ08_17125</name>
</gene>
<dbReference type="InterPro" id="IPR007630">
    <property type="entry name" value="RNA_pol_sigma70_r4"/>
</dbReference>
<feature type="domain" description="RNA polymerase sigma-70 region 4" evidence="7">
    <location>
        <begin position="120"/>
        <end position="167"/>
    </location>
</feature>
<dbReference type="SUPFAM" id="SSF88659">
    <property type="entry name" value="Sigma3 and sigma4 domains of RNA polymerase sigma factors"/>
    <property type="match status" value="1"/>
</dbReference>
<protein>
    <submittedName>
        <fullName evidence="8">Sigma-70 family RNA polymerase sigma factor</fullName>
    </submittedName>
</protein>
<dbReference type="InterPro" id="IPR013325">
    <property type="entry name" value="RNA_pol_sigma_r2"/>
</dbReference>
<evidence type="ECO:0000256" key="3">
    <source>
        <dbReference type="ARBA" id="ARBA00023082"/>
    </source>
</evidence>
<keyword evidence="2" id="KW-0805">Transcription regulation</keyword>
<accession>A0ABR9QMM6</accession>
<dbReference type="Pfam" id="PF04545">
    <property type="entry name" value="Sigma70_r4"/>
    <property type="match status" value="1"/>
</dbReference>
<evidence type="ECO:0000259" key="6">
    <source>
        <dbReference type="Pfam" id="PF04542"/>
    </source>
</evidence>
<evidence type="ECO:0000313" key="9">
    <source>
        <dbReference type="Proteomes" id="UP001516662"/>
    </source>
</evidence>
<keyword evidence="4" id="KW-0238">DNA-binding</keyword>
<name>A0ABR9QMM6_9BACI</name>
<evidence type="ECO:0000256" key="5">
    <source>
        <dbReference type="ARBA" id="ARBA00023163"/>
    </source>
</evidence>
<keyword evidence="9" id="KW-1185">Reference proteome</keyword>
<dbReference type="InterPro" id="IPR007627">
    <property type="entry name" value="RNA_pol_sigma70_r2"/>
</dbReference>
<evidence type="ECO:0000256" key="1">
    <source>
        <dbReference type="ARBA" id="ARBA00010641"/>
    </source>
</evidence>
<dbReference type="NCBIfam" id="TIGR02937">
    <property type="entry name" value="sigma70-ECF"/>
    <property type="match status" value="1"/>
</dbReference>
<dbReference type="PANTHER" id="PTHR43133:SF51">
    <property type="entry name" value="RNA POLYMERASE SIGMA FACTOR"/>
    <property type="match status" value="1"/>
</dbReference>
<dbReference type="Proteomes" id="UP001516662">
    <property type="component" value="Unassembled WGS sequence"/>
</dbReference>
<evidence type="ECO:0000256" key="2">
    <source>
        <dbReference type="ARBA" id="ARBA00023015"/>
    </source>
</evidence>
<dbReference type="Pfam" id="PF04542">
    <property type="entry name" value="Sigma70_r2"/>
    <property type="match status" value="1"/>
</dbReference>
<dbReference type="InterPro" id="IPR014284">
    <property type="entry name" value="RNA_pol_sigma-70_dom"/>
</dbReference>
<comment type="caution">
    <text evidence="8">The sequence shown here is derived from an EMBL/GenBank/DDBJ whole genome shotgun (WGS) entry which is preliminary data.</text>
</comment>
<evidence type="ECO:0000313" key="8">
    <source>
        <dbReference type="EMBL" id="MBE4909758.1"/>
    </source>
</evidence>
<organism evidence="8 9">
    <name type="scientific">Litchfieldia luteola</name>
    <dbReference type="NCBI Taxonomy" id="682179"/>
    <lineage>
        <taxon>Bacteria</taxon>
        <taxon>Bacillati</taxon>
        <taxon>Bacillota</taxon>
        <taxon>Bacilli</taxon>
        <taxon>Bacillales</taxon>
        <taxon>Bacillaceae</taxon>
        <taxon>Litchfieldia</taxon>
    </lineage>
</organism>
<dbReference type="InterPro" id="IPR039425">
    <property type="entry name" value="RNA_pol_sigma-70-like"/>
</dbReference>
<comment type="similarity">
    <text evidence="1">Belongs to the sigma-70 factor family. ECF subfamily.</text>
</comment>
<sequence length="177" mass="21122">MHINIQLVKKAQKGNEDAFLELFQMYEVDLYKTAFVYLKNKEEALDAVQETAYRSFKSINNLKEPKYFKTWIIRIVISCSMDILRKRQKVVYLYPEYEETVKDTEEDDIPLSLTLKDLVENLNHQEKGVIVLRFYYDYTLKEIAEIQDLPLGTVKTILYRSLKKLRQYAKEGQLYEQ</sequence>
<keyword evidence="5" id="KW-0804">Transcription</keyword>
<keyword evidence="3" id="KW-0731">Sigma factor</keyword>
<feature type="domain" description="RNA polymerase sigma-70 region 2" evidence="6">
    <location>
        <begin position="22"/>
        <end position="89"/>
    </location>
</feature>
<dbReference type="Gene3D" id="1.10.10.10">
    <property type="entry name" value="Winged helix-like DNA-binding domain superfamily/Winged helix DNA-binding domain"/>
    <property type="match status" value="1"/>
</dbReference>
<evidence type="ECO:0000256" key="4">
    <source>
        <dbReference type="ARBA" id="ARBA00023125"/>
    </source>
</evidence>
<evidence type="ECO:0000259" key="7">
    <source>
        <dbReference type="Pfam" id="PF04545"/>
    </source>
</evidence>
<dbReference type="PANTHER" id="PTHR43133">
    <property type="entry name" value="RNA POLYMERASE ECF-TYPE SIGMA FACTO"/>
    <property type="match status" value="1"/>
</dbReference>
<dbReference type="InterPro" id="IPR013324">
    <property type="entry name" value="RNA_pol_sigma_r3/r4-like"/>
</dbReference>
<reference evidence="8 9" key="1">
    <citation type="submission" date="2020-10" db="EMBL/GenBank/DDBJ databases">
        <title>Bacillus sp. HD4P25, an endophyte from a halophyte.</title>
        <authorList>
            <person name="Sun J.-Q."/>
        </authorList>
    </citation>
    <scope>NUCLEOTIDE SEQUENCE [LARGE SCALE GENOMIC DNA]</scope>
    <source>
        <strain evidence="8 9">YIM 93174</strain>
    </source>
</reference>
<dbReference type="InterPro" id="IPR036388">
    <property type="entry name" value="WH-like_DNA-bd_sf"/>
</dbReference>
<dbReference type="Gene3D" id="1.10.1740.10">
    <property type="match status" value="1"/>
</dbReference>
<proteinExistence type="inferred from homology"/>